<accession>A0A4R4NHB8</accession>
<keyword evidence="2" id="KW-1185">Reference proteome</keyword>
<evidence type="ECO:0000313" key="2">
    <source>
        <dbReference type="Proteomes" id="UP000295431"/>
    </source>
</evidence>
<dbReference type="InterPro" id="IPR009006">
    <property type="entry name" value="Ala_racemase/Decarboxylase_C"/>
</dbReference>
<evidence type="ECO:0000313" key="1">
    <source>
        <dbReference type="EMBL" id="TDC07033.1"/>
    </source>
</evidence>
<dbReference type="Gene3D" id="2.40.37.10">
    <property type="entry name" value="Lyase, Ornithine Decarboxylase, Chain A, domain 1"/>
    <property type="match status" value="1"/>
</dbReference>
<comment type="caution">
    <text evidence="1">The sequence shown here is derived from an EMBL/GenBank/DDBJ whole genome shotgun (WGS) entry which is preliminary data.</text>
</comment>
<reference evidence="1 2" key="1">
    <citation type="submission" date="2019-03" db="EMBL/GenBank/DDBJ databases">
        <title>Draft genome sequences of novel Actinobacteria.</title>
        <authorList>
            <person name="Sahin N."/>
            <person name="Ay H."/>
            <person name="Saygin H."/>
        </authorList>
    </citation>
    <scope>NUCLEOTIDE SEQUENCE [LARGE SCALE GENOMIC DNA]</scope>
    <source>
        <strain evidence="1 2">DSM 45347</strain>
    </source>
</reference>
<dbReference type="EMBL" id="SMJW01000252">
    <property type="protein sequence ID" value="TDC07033.1"/>
    <property type="molecule type" value="Genomic_DNA"/>
</dbReference>
<dbReference type="AlphaFoldDB" id="A0A4R4NHB8"/>
<proteinExistence type="predicted"/>
<dbReference type="Proteomes" id="UP000295431">
    <property type="component" value="Unassembled WGS sequence"/>
</dbReference>
<protein>
    <submittedName>
        <fullName evidence="1">Type III PLP-dependent enzyme</fullName>
    </submittedName>
</protein>
<name>A0A4R4NHB8_9ACTN</name>
<feature type="non-terminal residue" evidence="1">
    <location>
        <position position="1"/>
    </location>
</feature>
<organism evidence="1 2">
    <name type="scientific">Actinomadura bangladeshensis</name>
    <dbReference type="NCBI Taxonomy" id="453573"/>
    <lineage>
        <taxon>Bacteria</taxon>
        <taxon>Bacillati</taxon>
        <taxon>Actinomycetota</taxon>
        <taxon>Actinomycetes</taxon>
        <taxon>Streptosporangiales</taxon>
        <taxon>Thermomonosporaceae</taxon>
        <taxon>Actinomadura</taxon>
    </lineage>
</organism>
<sequence>VPPLAPGDVIAFTMAGAYAWNISHHEFLMHPKPTFHYLR</sequence>
<dbReference type="SUPFAM" id="SSF50621">
    <property type="entry name" value="Alanine racemase C-terminal domain-like"/>
    <property type="match status" value="1"/>
</dbReference>
<dbReference type="GO" id="GO:0003824">
    <property type="term" value="F:catalytic activity"/>
    <property type="evidence" value="ECO:0007669"/>
    <property type="project" value="InterPro"/>
</dbReference>
<gene>
    <name evidence="1" type="ORF">E1284_33035</name>
</gene>